<dbReference type="CDD" id="cd06558">
    <property type="entry name" value="crotonase-like"/>
    <property type="match status" value="1"/>
</dbReference>
<evidence type="ECO:0000313" key="1">
    <source>
        <dbReference type="EMBL" id="MFC4295860.1"/>
    </source>
</evidence>
<dbReference type="PANTHER" id="PTHR11941:SF54">
    <property type="entry name" value="ENOYL-COA HYDRATASE, MITOCHONDRIAL"/>
    <property type="match status" value="1"/>
</dbReference>
<proteinExistence type="predicted"/>
<keyword evidence="2" id="KW-1185">Reference proteome</keyword>
<evidence type="ECO:0000313" key="2">
    <source>
        <dbReference type="Proteomes" id="UP001595828"/>
    </source>
</evidence>
<dbReference type="EMBL" id="JBHSDR010000006">
    <property type="protein sequence ID" value="MFC4295860.1"/>
    <property type="molecule type" value="Genomic_DNA"/>
</dbReference>
<protein>
    <submittedName>
        <fullName evidence="1">Enoyl-CoA hydratase/isomerase family protein</fullName>
    </submittedName>
</protein>
<dbReference type="Pfam" id="PF00378">
    <property type="entry name" value="ECH_1"/>
    <property type="match status" value="1"/>
</dbReference>
<dbReference type="PANTHER" id="PTHR11941">
    <property type="entry name" value="ENOYL-COA HYDRATASE-RELATED"/>
    <property type="match status" value="1"/>
</dbReference>
<dbReference type="Gene3D" id="3.90.226.10">
    <property type="entry name" value="2-enoyl-CoA Hydratase, Chain A, domain 1"/>
    <property type="match status" value="1"/>
</dbReference>
<gene>
    <name evidence="1" type="ORF">ACFO0A_12410</name>
</gene>
<dbReference type="SUPFAM" id="SSF52096">
    <property type="entry name" value="ClpP/crotonase"/>
    <property type="match status" value="1"/>
</dbReference>
<dbReference type="Proteomes" id="UP001595828">
    <property type="component" value="Unassembled WGS sequence"/>
</dbReference>
<dbReference type="InterPro" id="IPR001753">
    <property type="entry name" value="Enoyl-CoA_hydra/iso"/>
</dbReference>
<name>A0ABV8RR51_9SPHN</name>
<accession>A0ABV8RR51</accession>
<reference evidence="2" key="1">
    <citation type="journal article" date="2019" name="Int. J. Syst. Evol. Microbiol.">
        <title>The Global Catalogue of Microorganisms (GCM) 10K type strain sequencing project: providing services to taxonomists for standard genome sequencing and annotation.</title>
        <authorList>
            <consortium name="The Broad Institute Genomics Platform"/>
            <consortium name="The Broad Institute Genome Sequencing Center for Infectious Disease"/>
            <person name="Wu L."/>
            <person name="Ma J."/>
        </authorList>
    </citation>
    <scope>NUCLEOTIDE SEQUENCE [LARGE SCALE GENOMIC DNA]</scope>
    <source>
        <strain evidence="2">CGMCC 1.12989</strain>
    </source>
</reference>
<dbReference type="InterPro" id="IPR029045">
    <property type="entry name" value="ClpP/crotonase-like_dom_sf"/>
</dbReference>
<dbReference type="RefSeq" id="WP_379539324.1">
    <property type="nucleotide sequence ID" value="NZ_JBHSDR010000006.1"/>
</dbReference>
<organism evidence="1 2">
    <name type="scientific">Novosphingobium tardum</name>
    <dbReference type="NCBI Taxonomy" id="1538021"/>
    <lineage>
        <taxon>Bacteria</taxon>
        <taxon>Pseudomonadati</taxon>
        <taxon>Pseudomonadota</taxon>
        <taxon>Alphaproteobacteria</taxon>
        <taxon>Sphingomonadales</taxon>
        <taxon>Sphingomonadaceae</taxon>
        <taxon>Novosphingobium</taxon>
    </lineage>
</organism>
<comment type="caution">
    <text evidence="1">The sequence shown here is derived from an EMBL/GenBank/DDBJ whole genome shotgun (WGS) entry which is preliminary data.</text>
</comment>
<sequence>MTYETIIVDIADHVATITINRPEAMNSFTKTMCEEFAAVWKALGNNDDVHCCVLRAAPGRAFSTGADVKASQEPGQAVVDLANTWHCEDPGKYLGPKAQNFWKPVITAVHGMAAGGAFYWLNESDIVICSDDATFFDPHVTYGMTSALEPIGMTYRMPLQDVLRMVLLGNDERICAATAKSIGIVSEVVPLDRLWPRAAELAAIIAAKPPAATAGSVKAIWQSLDLPRSVALAQGLMFPQIGNPVGVPQVDRATLMADKAKKFTLR</sequence>